<comment type="caution">
    <text evidence="6">The sequence shown here is derived from an EMBL/GenBank/DDBJ whole genome shotgun (WGS) entry which is preliminary data.</text>
</comment>
<feature type="region of interest" description="Disordered" evidence="3">
    <location>
        <begin position="1"/>
        <end position="28"/>
    </location>
</feature>
<dbReference type="InterPro" id="IPR036097">
    <property type="entry name" value="HisK_dim/P_sf"/>
</dbReference>
<organism evidence="6 7">
    <name type="scientific">Massariosphaeria phaeospora</name>
    <dbReference type="NCBI Taxonomy" id="100035"/>
    <lineage>
        <taxon>Eukaryota</taxon>
        <taxon>Fungi</taxon>
        <taxon>Dikarya</taxon>
        <taxon>Ascomycota</taxon>
        <taxon>Pezizomycotina</taxon>
        <taxon>Dothideomycetes</taxon>
        <taxon>Pleosporomycetidae</taxon>
        <taxon>Pleosporales</taxon>
        <taxon>Pleosporales incertae sedis</taxon>
        <taxon>Massariosphaeria</taxon>
    </lineage>
</organism>
<dbReference type="SUPFAM" id="SSF52172">
    <property type="entry name" value="CheY-like"/>
    <property type="match status" value="1"/>
</dbReference>
<keyword evidence="7" id="KW-1185">Reference proteome</keyword>
<evidence type="ECO:0008006" key="8">
    <source>
        <dbReference type="Google" id="ProtNLM"/>
    </source>
</evidence>
<dbReference type="InterPro" id="IPR058846">
    <property type="entry name" value="PAS-like"/>
</dbReference>
<evidence type="ECO:0000259" key="4">
    <source>
        <dbReference type="PROSITE" id="PS50109"/>
    </source>
</evidence>
<dbReference type="PANTHER" id="PTHR43719">
    <property type="entry name" value="TWO-COMPONENT HISTIDINE KINASE"/>
    <property type="match status" value="1"/>
</dbReference>
<reference evidence="6 7" key="1">
    <citation type="submission" date="2020-01" db="EMBL/GenBank/DDBJ databases">
        <authorList>
            <consortium name="DOE Joint Genome Institute"/>
            <person name="Haridas S."/>
            <person name="Albert R."/>
            <person name="Binder M."/>
            <person name="Bloem J."/>
            <person name="Labutti K."/>
            <person name="Salamov A."/>
            <person name="Andreopoulos B."/>
            <person name="Baker S.E."/>
            <person name="Barry K."/>
            <person name="Bills G."/>
            <person name="Bluhm B.H."/>
            <person name="Cannon C."/>
            <person name="Castanera R."/>
            <person name="Culley D.E."/>
            <person name="Daum C."/>
            <person name="Ezra D."/>
            <person name="Gonzalez J.B."/>
            <person name="Henrissat B."/>
            <person name="Kuo A."/>
            <person name="Liang C."/>
            <person name="Lipzen A."/>
            <person name="Lutzoni F."/>
            <person name="Magnuson J."/>
            <person name="Mondo S."/>
            <person name="Nolan M."/>
            <person name="Ohm R."/>
            <person name="Pangilinan J."/>
            <person name="Park H.-J.H."/>
            <person name="Ramirez L."/>
            <person name="Alfaro M."/>
            <person name="Sun H."/>
            <person name="Tritt A."/>
            <person name="Yoshinaga Y."/>
            <person name="Zwiers L.-H.L."/>
            <person name="Turgeon B.G."/>
            <person name="Goodwin S.B."/>
            <person name="Spatafora J.W."/>
            <person name="Crous P.W."/>
            <person name="Grigoriev I.V."/>
        </authorList>
    </citation>
    <scope>NUCLEOTIDE SEQUENCE [LARGE SCALE GENOMIC DNA]</scope>
    <source>
        <strain evidence="6 7">CBS 611.86</strain>
    </source>
</reference>
<dbReference type="SMART" id="SM00448">
    <property type="entry name" value="REC"/>
    <property type="match status" value="1"/>
</dbReference>
<dbReference type="SUPFAM" id="SSF47384">
    <property type="entry name" value="Homodimeric domain of signal transducing histidine kinase"/>
    <property type="match status" value="1"/>
</dbReference>
<evidence type="ECO:0000256" key="2">
    <source>
        <dbReference type="PROSITE-ProRule" id="PRU00169"/>
    </source>
</evidence>
<dbReference type="Gene3D" id="3.30.450.20">
    <property type="entry name" value="PAS domain"/>
    <property type="match status" value="2"/>
</dbReference>
<feature type="modified residue" description="4-aspartylphosphate" evidence="2">
    <location>
        <position position="1162"/>
    </location>
</feature>
<dbReference type="PROSITE" id="PS50110">
    <property type="entry name" value="RESPONSE_REGULATORY"/>
    <property type="match status" value="1"/>
</dbReference>
<dbReference type="Pfam" id="PF00512">
    <property type="entry name" value="HisKA"/>
    <property type="match status" value="1"/>
</dbReference>
<dbReference type="InterPro" id="IPR005467">
    <property type="entry name" value="His_kinase_dom"/>
</dbReference>
<dbReference type="InterPro" id="IPR035965">
    <property type="entry name" value="PAS-like_dom_sf"/>
</dbReference>
<keyword evidence="1 2" id="KW-0597">Phosphoprotein</keyword>
<dbReference type="Gene3D" id="3.40.50.2300">
    <property type="match status" value="1"/>
</dbReference>
<dbReference type="Pfam" id="PF00072">
    <property type="entry name" value="Response_reg"/>
    <property type="match status" value="1"/>
</dbReference>
<dbReference type="InterPro" id="IPR050956">
    <property type="entry name" value="2C_system_His_kinase"/>
</dbReference>
<dbReference type="CDD" id="cd00082">
    <property type="entry name" value="HisKA"/>
    <property type="match status" value="1"/>
</dbReference>
<feature type="domain" description="Response regulatory" evidence="5">
    <location>
        <begin position="1077"/>
        <end position="1233"/>
    </location>
</feature>
<evidence type="ECO:0000313" key="7">
    <source>
        <dbReference type="Proteomes" id="UP000481861"/>
    </source>
</evidence>
<dbReference type="InterPro" id="IPR001789">
    <property type="entry name" value="Sig_transdc_resp-reg_receiver"/>
</dbReference>
<dbReference type="AlphaFoldDB" id="A0A7C8MKJ4"/>
<dbReference type="Gene3D" id="3.30.565.10">
    <property type="entry name" value="Histidine kinase-like ATPase, C-terminal domain"/>
    <property type="match status" value="1"/>
</dbReference>
<dbReference type="PANTHER" id="PTHR43719:SF30">
    <property type="entry name" value="TWO-COMPONENT SYSTEM RESPONSE REGULATOR"/>
    <property type="match status" value="1"/>
</dbReference>
<evidence type="ECO:0000256" key="3">
    <source>
        <dbReference type="SAM" id="MobiDB-lite"/>
    </source>
</evidence>
<feature type="domain" description="Histidine kinase" evidence="4">
    <location>
        <begin position="740"/>
        <end position="1016"/>
    </location>
</feature>
<name>A0A7C8MKJ4_9PLEO</name>
<dbReference type="InterPro" id="IPR003594">
    <property type="entry name" value="HATPase_dom"/>
</dbReference>
<evidence type="ECO:0000259" key="5">
    <source>
        <dbReference type="PROSITE" id="PS50110"/>
    </source>
</evidence>
<feature type="compositionally biased region" description="Basic and acidic residues" evidence="3">
    <location>
        <begin position="1"/>
        <end position="16"/>
    </location>
</feature>
<dbReference type="InterPro" id="IPR000014">
    <property type="entry name" value="PAS"/>
</dbReference>
<dbReference type="EMBL" id="JAADJZ010000011">
    <property type="protein sequence ID" value="KAF2871564.1"/>
    <property type="molecule type" value="Genomic_DNA"/>
</dbReference>
<dbReference type="InterPro" id="IPR003661">
    <property type="entry name" value="HisK_dim/P_dom"/>
</dbReference>
<dbReference type="SUPFAM" id="SSF55874">
    <property type="entry name" value="ATPase domain of HSP90 chaperone/DNA topoisomerase II/histidine kinase"/>
    <property type="match status" value="1"/>
</dbReference>
<dbReference type="OrthoDB" id="60033at2759"/>
<gene>
    <name evidence="6" type="ORF">BDV95DRAFT_572293</name>
</gene>
<dbReference type="InterPro" id="IPR011006">
    <property type="entry name" value="CheY-like_superfamily"/>
</dbReference>
<dbReference type="SUPFAM" id="SSF55785">
    <property type="entry name" value="PYP-like sensor domain (PAS domain)"/>
    <property type="match status" value="1"/>
</dbReference>
<dbReference type="GO" id="GO:0000155">
    <property type="term" value="F:phosphorelay sensor kinase activity"/>
    <property type="evidence" value="ECO:0007669"/>
    <property type="project" value="InterPro"/>
</dbReference>
<evidence type="ECO:0000313" key="6">
    <source>
        <dbReference type="EMBL" id="KAF2871564.1"/>
    </source>
</evidence>
<dbReference type="SMART" id="SM00388">
    <property type="entry name" value="HisKA"/>
    <property type="match status" value="1"/>
</dbReference>
<dbReference type="InterPro" id="IPR004358">
    <property type="entry name" value="Sig_transdc_His_kin-like_C"/>
</dbReference>
<dbReference type="Pfam" id="PF13188">
    <property type="entry name" value="PAS_8"/>
    <property type="match status" value="1"/>
</dbReference>
<accession>A0A7C8MKJ4</accession>
<dbReference type="Gene3D" id="1.10.287.130">
    <property type="match status" value="1"/>
</dbReference>
<dbReference type="CDD" id="cd17546">
    <property type="entry name" value="REC_hyHK_CKI1_RcsC-like"/>
    <property type="match status" value="1"/>
</dbReference>
<dbReference type="PROSITE" id="PS50109">
    <property type="entry name" value="HIS_KIN"/>
    <property type="match status" value="1"/>
</dbReference>
<dbReference type="Pfam" id="PF02518">
    <property type="entry name" value="HATPase_c"/>
    <property type="match status" value="1"/>
</dbReference>
<evidence type="ECO:0000256" key="1">
    <source>
        <dbReference type="ARBA" id="ARBA00022553"/>
    </source>
</evidence>
<dbReference type="SMART" id="SM00387">
    <property type="entry name" value="HATPase_c"/>
    <property type="match status" value="1"/>
</dbReference>
<dbReference type="Pfam" id="PF26131">
    <property type="entry name" value="PAS-like"/>
    <property type="match status" value="1"/>
</dbReference>
<dbReference type="Proteomes" id="UP000481861">
    <property type="component" value="Unassembled WGS sequence"/>
</dbReference>
<sequence>MNEGRDHAPREQRHGEAIGSSLPKPTSASARAELGSVRLLDALDVDDRPTFAIDASSPPAQHAALDVIYCNRALSAAWGLLGKITRATPAALSEDTLEAHTGFRDWLFGAQDGRNVETRRSTYTFEGHIWCGTAVGQNRIVSGLHIWTQTDPSPSLSNVDLREHKEPKTCPHVDRIPEVPPETFAKIKQPRDSLDASSYQGPYDYTLELPPGSMSEHIAYFRSIDWAHTPLGPMHHWPARLRCMVNLILNDSCPAVLFWGDQVTMIYNASYVDLISVLHPCMGQSARMAAPDCWPHFQTWIDHINATGQTLVEHDMPLSLTRHGFLEEAFFSFQFIPVLGGNGQIAGYYQPLVETTRNNVLERRVSMLVEIGSQTPKARDLDNYWSLVIDALATHDEVAPFALLYAAEPQDGLGIHSVSSPSSVDDLKYCVLKGAIGVQTGHPIAPSVINSKDGNNAFVPYLMKAAESRTPMLVFLEELGLPALTLSGIEWKGYGDPCRCILICPLQPTTSDQVLGFLILGINPRRPFDGNYQRFIEVMIRILSTSLASVVLLDEEMRQKEIAIGQAACIQEQLLADLKLKENKFQRFAERCDIAIFMTDPSGRYTYRNQRWFDIFKVASELDDMFSVWKVISPSGDSPMCETGFVEVAAQKTPICFELQTIIPWTPPSMFAAESEGQPEEHYTWILCSAYPELGPNNELVEILGNVTDISRQKWAESLWKNRTDNALESKKHLEHFIDTTSHEMRNPLSAIMQCADGILSTYCVTNGNYEECQLPSPSNYGKLLEETLDAAQTIAQCAQHMKRIVDDVLTISKLDSGLLVITPIDAQPESVANHAVKMFQAEARAAGVDMIFTVEQSYRDLDVNWVSLDPTRMLQILINLITNAVKFTRLEARRHITVSIAASNTEPRSVPGGIQFIAEKLVNEDPHLRDDWKKGSTLYIQFLVQDTGRGLSEAEKSTLFTRFSQASPRTHINYGGSGLGLFISRRLTELQGGAIGLASAYKQGSTFSFYIRTRRVTAIRIDPREIGRSLNPSKARPLLRRQSAIHSDVPAEARGLPAVPNSEELKRANSMLDTLHVLVVEDNLVNQKVLAKQLRNLGCIVSVANHGIEALEFLKTTKFWNHNQALTSGYSPLYHISSTEPLAFPDAIEPHHTDLNIILMDWEMPVMNGLTAVAKIRELERAKVLTGYIPVIGVTANVRQQQIKTAMEAGMDDVMGKPFKVTDLLDRMKTVVAMTSNIERLPEGVRENEE</sequence>
<dbReference type="InterPro" id="IPR036890">
    <property type="entry name" value="HATPase_C_sf"/>
</dbReference>
<proteinExistence type="predicted"/>
<dbReference type="PRINTS" id="PR00344">
    <property type="entry name" value="BCTRLSENSOR"/>
</dbReference>
<protein>
    <recommendedName>
        <fullName evidence="8">Aerobic respiration control sensor protein arcB</fullName>
    </recommendedName>
</protein>